<reference evidence="2" key="1">
    <citation type="journal article" date="2019" name="Int. J. Syst. Evol. Microbiol.">
        <title>The Global Catalogue of Microorganisms (GCM) 10K type strain sequencing project: providing services to taxonomists for standard genome sequencing and annotation.</title>
        <authorList>
            <consortium name="The Broad Institute Genomics Platform"/>
            <consortium name="The Broad Institute Genome Sequencing Center for Infectious Disease"/>
            <person name="Wu L."/>
            <person name="Ma J."/>
        </authorList>
    </citation>
    <scope>NUCLEOTIDE SEQUENCE [LARGE SCALE GENOMIC DNA]</scope>
    <source>
        <strain evidence="2">JCM 16013</strain>
    </source>
</reference>
<proteinExistence type="predicted"/>
<comment type="caution">
    <text evidence="1">The sequence shown here is derived from an EMBL/GenBank/DDBJ whole genome shotgun (WGS) entry which is preliminary data.</text>
</comment>
<dbReference type="Proteomes" id="UP001499854">
    <property type="component" value="Unassembled WGS sequence"/>
</dbReference>
<keyword evidence="2" id="KW-1185">Reference proteome</keyword>
<evidence type="ECO:0000313" key="1">
    <source>
        <dbReference type="EMBL" id="GAA1987272.1"/>
    </source>
</evidence>
<sequence length="134" mass="14233">MSTDPERNGAGRPMTVEQLREQIAEDRRELTETVTALQDKTDVRQLARERVVDAEIAAAALASRAGRTAGAAAGFARRSAAATAGQVKDKTSQPVRLALVGSTAIVAAATAVAVRRRRHGGSHRRSHRASHRGC</sequence>
<dbReference type="Pfam" id="PF12277">
    <property type="entry name" value="DUF3618"/>
    <property type="match status" value="1"/>
</dbReference>
<gene>
    <name evidence="1" type="ORF">GCM10009838_57530</name>
</gene>
<dbReference type="RefSeq" id="WP_344660262.1">
    <property type="nucleotide sequence ID" value="NZ_BAAAQM010000038.1"/>
</dbReference>
<evidence type="ECO:0008006" key="3">
    <source>
        <dbReference type="Google" id="ProtNLM"/>
    </source>
</evidence>
<organism evidence="1 2">
    <name type="scientific">Catenulispora subtropica</name>
    <dbReference type="NCBI Taxonomy" id="450798"/>
    <lineage>
        <taxon>Bacteria</taxon>
        <taxon>Bacillati</taxon>
        <taxon>Actinomycetota</taxon>
        <taxon>Actinomycetes</taxon>
        <taxon>Catenulisporales</taxon>
        <taxon>Catenulisporaceae</taxon>
        <taxon>Catenulispora</taxon>
    </lineage>
</organism>
<protein>
    <recommendedName>
        <fullName evidence="3">DUF3618 domain-containing protein</fullName>
    </recommendedName>
</protein>
<accession>A0ABP5DZR0</accession>
<name>A0ABP5DZR0_9ACTN</name>
<dbReference type="EMBL" id="BAAAQM010000038">
    <property type="protein sequence ID" value="GAA1987272.1"/>
    <property type="molecule type" value="Genomic_DNA"/>
</dbReference>
<evidence type="ECO:0000313" key="2">
    <source>
        <dbReference type="Proteomes" id="UP001499854"/>
    </source>
</evidence>
<dbReference type="InterPro" id="IPR022062">
    <property type="entry name" value="DUF3618"/>
</dbReference>